<proteinExistence type="predicted"/>
<gene>
    <name evidence="1" type="ORF">AG1IA_04955</name>
</gene>
<sequence length="88" mass="9801">MIDAPASQHRPTKFAKNKHRLCLQTPVLPGSPWDSTAYSSFGDLPSRFPPLAQNVLPLYELIELFILLTGPAGFLPTHSPMIYTRNIP</sequence>
<dbReference type="HOGENOM" id="CLU_2470615_0_0_1"/>
<evidence type="ECO:0000313" key="2">
    <source>
        <dbReference type="Proteomes" id="UP000011668"/>
    </source>
</evidence>
<dbReference type="Proteomes" id="UP000011668">
    <property type="component" value="Unassembled WGS sequence"/>
</dbReference>
<keyword evidence="2" id="KW-1185">Reference proteome</keyword>
<protein>
    <submittedName>
        <fullName evidence="1">Uncharacterized protein</fullName>
    </submittedName>
</protein>
<reference evidence="1 2" key="1">
    <citation type="journal article" date="2013" name="Nat. Commun.">
        <title>The evolution and pathogenic mechanisms of the rice sheath blight pathogen.</title>
        <authorList>
            <person name="Zheng A."/>
            <person name="Lin R."/>
            <person name="Xu L."/>
            <person name="Qin P."/>
            <person name="Tang C."/>
            <person name="Ai P."/>
            <person name="Zhang D."/>
            <person name="Liu Y."/>
            <person name="Sun Z."/>
            <person name="Feng H."/>
            <person name="Wang Y."/>
            <person name="Chen Y."/>
            <person name="Liang X."/>
            <person name="Fu R."/>
            <person name="Li Q."/>
            <person name="Zhang J."/>
            <person name="Yu X."/>
            <person name="Xie Z."/>
            <person name="Ding L."/>
            <person name="Guan P."/>
            <person name="Tang J."/>
            <person name="Liang Y."/>
            <person name="Wang S."/>
            <person name="Deng Q."/>
            <person name="Li S."/>
            <person name="Zhu J."/>
            <person name="Wang L."/>
            <person name="Liu H."/>
            <person name="Li P."/>
        </authorList>
    </citation>
    <scope>NUCLEOTIDE SEQUENCE [LARGE SCALE GENOMIC DNA]</scope>
    <source>
        <strain evidence="2">AG-1 IA</strain>
    </source>
</reference>
<organism evidence="1 2">
    <name type="scientific">Thanatephorus cucumeris (strain AG1-IA)</name>
    <name type="common">Rice sheath blight fungus</name>
    <name type="synonym">Rhizoctonia solani</name>
    <dbReference type="NCBI Taxonomy" id="983506"/>
    <lineage>
        <taxon>Eukaryota</taxon>
        <taxon>Fungi</taxon>
        <taxon>Dikarya</taxon>
        <taxon>Basidiomycota</taxon>
        <taxon>Agaricomycotina</taxon>
        <taxon>Agaricomycetes</taxon>
        <taxon>Cantharellales</taxon>
        <taxon>Ceratobasidiaceae</taxon>
        <taxon>Rhizoctonia</taxon>
        <taxon>Rhizoctonia solani AG-1</taxon>
    </lineage>
</organism>
<dbReference type="EMBL" id="AFRT01001222">
    <property type="protein sequence ID" value="ELU41021.1"/>
    <property type="molecule type" value="Genomic_DNA"/>
</dbReference>
<name>L8WSA8_THACA</name>
<accession>L8WSA8</accession>
<comment type="caution">
    <text evidence="1">The sequence shown here is derived from an EMBL/GenBank/DDBJ whole genome shotgun (WGS) entry which is preliminary data.</text>
</comment>
<evidence type="ECO:0000313" key="1">
    <source>
        <dbReference type="EMBL" id="ELU41021.1"/>
    </source>
</evidence>
<dbReference type="AlphaFoldDB" id="L8WSA8"/>